<keyword evidence="1" id="KW-0732">Signal</keyword>
<reference evidence="2 3" key="1">
    <citation type="submission" date="2021-07" db="EMBL/GenBank/DDBJ databases">
        <title>The draft genome sequence of Sphingomicrobium sp. B8.</title>
        <authorList>
            <person name="Mu L."/>
        </authorList>
    </citation>
    <scope>NUCLEOTIDE SEQUENCE [LARGE SCALE GENOMIC DNA]</scope>
    <source>
        <strain evidence="2 3">B8</strain>
    </source>
</reference>
<gene>
    <name evidence="2" type="ORF">KTQ36_06245</name>
</gene>
<dbReference type="PANTHER" id="PTHR47197">
    <property type="entry name" value="PROTEIN NIRF"/>
    <property type="match status" value="1"/>
</dbReference>
<name>A0ABS6V749_9SPHN</name>
<feature type="chain" id="PRO_5046661014" evidence="1">
    <location>
        <begin position="19"/>
        <end position="333"/>
    </location>
</feature>
<dbReference type="Proteomes" id="UP000698028">
    <property type="component" value="Unassembled WGS sequence"/>
</dbReference>
<dbReference type="InterPro" id="IPR019405">
    <property type="entry name" value="Lactonase_7-beta_prop"/>
</dbReference>
<protein>
    <submittedName>
        <fullName evidence="2">Beta-propeller fold lactonase family protein</fullName>
    </submittedName>
</protein>
<keyword evidence="3" id="KW-1185">Reference proteome</keyword>
<evidence type="ECO:0000313" key="3">
    <source>
        <dbReference type="Proteomes" id="UP000698028"/>
    </source>
</evidence>
<proteinExistence type="predicted"/>
<dbReference type="PANTHER" id="PTHR47197:SF3">
    <property type="entry name" value="DIHYDRO-HEME D1 DEHYDROGENASE"/>
    <property type="match status" value="1"/>
</dbReference>
<feature type="signal peptide" evidence="1">
    <location>
        <begin position="1"/>
        <end position="18"/>
    </location>
</feature>
<dbReference type="RefSeq" id="WP_218632845.1">
    <property type="nucleotide sequence ID" value="NZ_JAHVAH010000001.1"/>
</dbReference>
<comment type="caution">
    <text evidence="2">The sequence shown here is derived from an EMBL/GenBank/DDBJ whole genome shotgun (WGS) entry which is preliminary data.</text>
</comment>
<dbReference type="InterPro" id="IPR051200">
    <property type="entry name" value="Host-pathogen_enzymatic-act"/>
</dbReference>
<accession>A0ABS6V749</accession>
<dbReference type="Pfam" id="PF10282">
    <property type="entry name" value="Lactonase"/>
    <property type="match status" value="1"/>
</dbReference>
<evidence type="ECO:0000313" key="2">
    <source>
        <dbReference type="EMBL" id="MBW0144893.1"/>
    </source>
</evidence>
<evidence type="ECO:0000256" key="1">
    <source>
        <dbReference type="SAM" id="SignalP"/>
    </source>
</evidence>
<organism evidence="2 3">
    <name type="scientific">Sphingomicrobium clamense</name>
    <dbReference type="NCBI Taxonomy" id="2851013"/>
    <lineage>
        <taxon>Bacteria</taxon>
        <taxon>Pseudomonadati</taxon>
        <taxon>Pseudomonadota</taxon>
        <taxon>Alphaproteobacteria</taxon>
        <taxon>Sphingomonadales</taxon>
        <taxon>Sphingomonadaceae</taxon>
        <taxon>Sphingomicrobium</taxon>
    </lineage>
</organism>
<dbReference type="EMBL" id="JAHVAH010000001">
    <property type="protein sequence ID" value="MBW0144893.1"/>
    <property type="molecule type" value="Genomic_DNA"/>
</dbReference>
<sequence length="333" mass="35363">MRLPLIASLVAFAAPAEAQTLVVGNKAEHTVSFVDLESGQEVARRETGRAPHEIAVSPDGKTAVLVSYREPGYNGNTLHVFDVATGEKQRVIDLGEHRGPHGLKWIGGTNRVIATTEVTQDVVIADIATGEVVESIDTDMQGTHMVALSPNQKTAYVASIGSNNFSVLDLEAMKKVADVPAGLQSEAIQVSPDGREIWVGSNGDKTVTVYDAHSLEQVAQFETDGVPIRVEPSPDGKHVAVSLANTDKVLIVDAATREEVTTIDLASVEKKTPVTMLWRPDGQQLFVATTQSASVIEIDPSDWSISRIFAVGAGSDGLAYSPLDTATRDGEAG</sequence>